<feature type="domain" description="GHMP kinase N-terminal" evidence="11">
    <location>
        <begin position="127"/>
        <end position="210"/>
    </location>
</feature>
<dbReference type="InterPro" id="IPR006205">
    <property type="entry name" value="Mev_gal_kin"/>
</dbReference>
<dbReference type="Pfam" id="PF08544">
    <property type="entry name" value="GHMP_kinases_C"/>
    <property type="match status" value="1"/>
</dbReference>
<accession>A0AAV1JUE2</accession>
<reference evidence="13 14" key="1">
    <citation type="submission" date="2023-11" db="EMBL/GenBank/DDBJ databases">
        <authorList>
            <person name="Okamura Y."/>
        </authorList>
    </citation>
    <scope>NUCLEOTIDE SEQUENCE [LARGE SCALE GENOMIC DNA]</scope>
</reference>
<dbReference type="GO" id="GO:0019287">
    <property type="term" value="P:isopentenyl diphosphate biosynthetic process, mevalonate pathway"/>
    <property type="evidence" value="ECO:0007669"/>
    <property type="project" value="TreeGrafter"/>
</dbReference>
<dbReference type="GO" id="GO:0006695">
    <property type="term" value="P:cholesterol biosynthetic process"/>
    <property type="evidence" value="ECO:0007669"/>
    <property type="project" value="TreeGrafter"/>
</dbReference>
<dbReference type="Gene3D" id="3.30.70.890">
    <property type="entry name" value="GHMP kinase, C-terminal domain"/>
    <property type="match status" value="1"/>
</dbReference>
<evidence type="ECO:0000256" key="1">
    <source>
        <dbReference type="ARBA" id="ARBA00022490"/>
    </source>
</evidence>
<keyword evidence="10" id="KW-0756">Sterol biosynthesis</keyword>
<keyword evidence="8 10" id="KW-0443">Lipid metabolism</keyword>
<gene>
    <name evidence="13" type="ORF">LNINA_LOCUS11418</name>
</gene>
<evidence type="ECO:0000313" key="14">
    <source>
        <dbReference type="Proteomes" id="UP001497472"/>
    </source>
</evidence>
<comment type="catalytic activity">
    <reaction evidence="10">
        <text>(R)-mevalonate + ATP = (R)-5-phosphomevalonate + ADP + H(+)</text>
        <dbReference type="Rhea" id="RHEA:17065"/>
        <dbReference type="ChEBI" id="CHEBI:15378"/>
        <dbReference type="ChEBI" id="CHEBI:30616"/>
        <dbReference type="ChEBI" id="CHEBI:36464"/>
        <dbReference type="ChEBI" id="CHEBI:58146"/>
        <dbReference type="ChEBI" id="CHEBI:456216"/>
        <dbReference type="EC" id="2.7.1.36"/>
    </reaction>
</comment>
<comment type="subcellular location">
    <subcellularLocation>
        <location evidence="10">Cytoplasm</location>
    </subcellularLocation>
</comment>
<evidence type="ECO:0000313" key="13">
    <source>
        <dbReference type="EMBL" id="CAK1552371.1"/>
    </source>
</evidence>
<evidence type="ECO:0000256" key="6">
    <source>
        <dbReference type="ARBA" id="ARBA00022840"/>
    </source>
</evidence>
<dbReference type="EC" id="2.7.1.36" evidence="10"/>
<evidence type="ECO:0000256" key="10">
    <source>
        <dbReference type="RuleBase" id="RU363087"/>
    </source>
</evidence>
<evidence type="ECO:0000259" key="11">
    <source>
        <dbReference type="Pfam" id="PF00288"/>
    </source>
</evidence>
<dbReference type="InterPro" id="IPR006204">
    <property type="entry name" value="GHMP_kinase_N_dom"/>
</dbReference>
<dbReference type="PANTHER" id="PTHR43290">
    <property type="entry name" value="MEVALONATE KINASE"/>
    <property type="match status" value="1"/>
</dbReference>
<evidence type="ECO:0000256" key="8">
    <source>
        <dbReference type="ARBA" id="ARBA00023098"/>
    </source>
</evidence>
<dbReference type="InterPro" id="IPR036554">
    <property type="entry name" value="GHMP_kinase_C_sf"/>
</dbReference>
<dbReference type="GO" id="GO:0005829">
    <property type="term" value="C:cytosol"/>
    <property type="evidence" value="ECO:0007669"/>
    <property type="project" value="TreeGrafter"/>
</dbReference>
<evidence type="ECO:0000259" key="12">
    <source>
        <dbReference type="Pfam" id="PF08544"/>
    </source>
</evidence>
<dbReference type="Pfam" id="PF00288">
    <property type="entry name" value="GHMP_kinases_N"/>
    <property type="match status" value="1"/>
</dbReference>
<proteinExistence type="inferred from homology"/>
<dbReference type="PRINTS" id="PR00959">
    <property type="entry name" value="MEVGALKINASE"/>
</dbReference>
<dbReference type="InterPro" id="IPR013750">
    <property type="entry name" value="GHMP_kinase_C_dom"/>
</dbReference>
<comment type="caution">
    <text evidence="13">The sequence shown here is derived from an EMBL/GenBank/DDBJ whole genome shotgun (WGS) entry which is preliminary data.</text>
</comment>
<dbReference type="GO" id="GO:0005524">
    <property type="term" value="F:ATP binding"/>
    <property type="evidence" value="ECO:0007669"/>
    <property type="project" value="UniProtKB-KW"/>
</dbReference>
<keyword evidence="14" id="KW-1185">Reference proteome</keyword>
<evidence type="ECO:0000256" key="9">
    <source>
        <dbReference type="ARBA" id="ARBA00029438"/>
    </source>
</evidence>
<keyword evidence="7" id="KW-0460">Magnesium</keyword>
<evidence type="ECO:0000256" key="3">
    <source>
        <dbReference type="ARBA" id="ARBA00022679"/>
    </source>
</evidence>
<dbReference type="EMBL" id="CAVLEF010000144">
    <property type="protein sequence ID" value="CAK1552371.1"/>
    <property type="molecule type" value="Genomic_DNA"/>
</dbReference>
<dbReference type="GO" id="GO:0004496">
    <property type="term" value="F:mevalonate kinase activity"/>
    <property type="evidence" value="ECO:0007669"/>
    <property type="project" value="UniProtKB-EC"/>
</dbReference>
<protein>
    <recommendedName>
        <fullName evidence="10">Mevalonate kinase</fullName>
        <shortName evidence="10">MK</shortName>
        <ecNumber evidence="10">2.7.1.36</ecNumber>
    </recommendedName>
</protein>
<evidence type="ECO:0000256" key="4">
    <source>
        <dbReference type="ARBA" id="ARBA00022741"/>
    </source>
</evidence>
<keyword evidence="10" id="KW-0752">Steroid biosynthesis</keyword>
<dbReference type="Proteomes" id="UP001497472">
    <property type="component" value="Unassembled WGS sequence"/>
</dbReference>
<dbReference type="PANTHER" id="PTHR43290:SF2">
    <property type="entry name" value="MEVALONATE KINASE"/>
    <property type="match status" value="1"/>
</dbReference>
<name>A0AAV1JUE2_9NEOP</name>
<dbReference type="InterPro" id="IPR020568">
    <property type="entry name" value="Ribosomal_Su5_D2-typ_SF"/>
</dbReference>
<keyword evidence="10" id="KW-0753">Steroid metabolism</keyword>
<organism evidence="13 14">
    <name type="scientific">Leptosia nina</name>
    <dbReference type="NCBI Taxonomy" id="320188"/>
    <lineage>
        <taxon>Eukaryota</taxon>
        <taxon>Metazoa</taxon>
        <taxon>Ecdysozoa</taxon>
        <taxon>Arthropoda</taxon>
        <taxon>Hexapoda</taxon>
        <taxon>Insecta</taxon>
        <taxon>Pterygota</taxon>
        <taxon>Neoptera</taxon>
        <taxon>Endopterygota</taxon>
        <taxon>Lepidoptera</taxon>
        <taxon>Glossata</taxon>
        <taxon>Ditrysia</taxon>
        <taxon>Papilionoidea</taxon>
        <taxon>Pieridae</taxon>
        <taxon>Pierinae</taxon>
        <taxon>Leptosia</taxon>
    </lineage>
</organism>
<evidence type="ECO:0000256" key="7">
    <source>
        <dbReference type="ARBA" id="ARBA00022842"/>
    </source>
</evidence>
<dbReference type="SUPFAM" id="SSF55060">
    <property type="entry name" value="GHMP Kinase, C-terminal domain"/>
    <property type="match status" value="1"/>
</dbReference>
<keyword evidence="4 10" id="KW-0547">Nucleotide-binding</keyword>
<keyword evidence="5 10" id="KW-0418">Kinase</keyword>
<comment type="pathway">
    <text evidence="9 10">Isoprenoid biosynthesis; isopentenyl diphosphate biosynthesis via mevalonate pathway; isopentenyl diphosphate from (R)-mevalonate: step 1/3.</text>
</comment>
<dbReference type="InterPro" id="IPR014721">
    <property type="entry name" value="Ribsml_uS5_D2-typ_fold_subgr"/>
</dbReference>
<keyword evidence="1 10" id="KW-0963">Cytoplasm</keyword>
<keyword evidence="2 10" id="KW-0444">Lipid biosynthesis</keyword>
<dbReference type="AlphaFoldDB" id="A0AAV1JUE2"/>
<comment type="similarity">
    <text evidence="10">Belongs to the GHMP kinase family. Mevalonate kinase subfamily.</text>
</comment>
<keyword evidence="3 10" id="KW-0808">Transferase</keyword>
<sequence length="389" mass="41768">MNTLCIKVTAPGKVILHGEHAVVFGKTAVAISLGLRASMLLKTTSEPRISLNFTTVGIKESIRLDLVDEELSNCRRYTEDPEGLPHEEHLIKTENFVRGSFQGFDLLKNTQKNALVAFFYVLFGIFGGERLACGLDISLESELTVGAGTGSSASFAVCLAGGMLGLASEKRGGSAETLNFQDKMLISKWAYNCERITHGTPSGIDNTTATFGALVSFRKGEKPQLLNLKLDLRILLVNSRVSRETQVLARKAREVVERNREIGECVLGGIDHIAKNALKILQKLCSGDYEGGSDCLYAHLAELWNMNHCLLASLCVSHPALESIRASATSHGFACKLTGAGGGGYAIVLVPPNTRQSLLEGLTRELLSKGFQVVDTNLGGPGVTISTSS</sequence>
<feature type="domain" description="GHMP kinase C-terminal" evidence="12">
    <location>
        <begin position="306"/>
        <end position="363"/>
    </location>
</feature>
<keyword evidence="6 10" id="KW-0067">ATP-binding</keyword>
<evidence type="ECO:0000256" key="2">
    <source>
        <dbReference type="ARBA" id="ARBA00022516"/>
    </source>
</evidence>
<dbReference type="SUPFAM" id="SSF54211">
    <property type="entry name" value="Ribosomal protein S5 domain 2-like"/>
    <property type="match status" value="1"/>
</dbReference>
<dbReference type="NCBIfam" id="TIGR00549">
    <property type="entry name" value="mevalon_kin"/>
    <property type="match status" value="1"/>
</dbReference>
<keyword evidence="10" id="KW-1207">Sterol metabolism</keyword>
<dbReference type="Gene3D" id="3.30.230.10">
    <property type="match status" value="1"/>
</dbReference>
<evidence type="ECO:0000256" key="5">
    <source>
        <dbReference type="ARBA" id="ARBA00022777"/>
    </source>
</evidence>